<proteinExistence type="predicted"/>
<dbReference type="InParanoid" id="A0A3Q7IES2"/>
<accession>A0A3Q7IES2</accession>
<dbReference type="Gramene" id="Solyc10g047100.1.1">
    <property type="protein sequence ID" value="Solyc10g047100.1.1.1"/>
    <property type="gene ID" value="Solyc10g047100.1"/>
</dbReference>
<dbReference type="InterPro" id="IPR008686">
    <property type="entry name" value="RNA_pol_mitovir"/>
</dbReference>
<dbReference type="AlphaFoldDB" id="A0A3Q7IES2"/>
<dbReference type="STRING" id="4081.A0A3Q7IES2"/>
<dbReference type="Pfam" id="PF05919">
    <property type="entry name" value="Mitovir_RNA_pol"/>
    <property type="match status" value="1"/>
</dbReference>
<reference evidence="2" key="2">
    <citation type="submission" date="2019-01" db="UniProtKB">
        <authorList>
            <consortium name="EnsemblPlants"/>
        </authorList>
    </citation>
    <scope>IDENTIFICATION</scope>
    <source>
        <strain evidence="2">cv. Heinz 1706</strain>
    </source>
</reference>
<feature type="transmembrane region" description="Helical" evidence="1">
    <location>
        <begin position="42"/>
        <end position="64"/>
    </location>
</feature>
<protein>
    <submittedName>
        <fullName evidence="2">Uncharacterized protein</fullName>
    </submittedName>
</protein>
<dbReference type="Proteomes" id="UP000004994">
    <property type="component" value="Chromosome 10"/>
</dbReference>
<dbReference type="PANTHER" id="PTHR34456">
    <property type="entry name" value="MITOVIRUS RNA-DEPENDENT RNA POLYMERASE"/>
    <property type="match status" value="1"/>
</dbReference>
<keyword evidence="1" id="KW-0472">Membrane</keyword>
<evidence type="ECO:0000313" key="3">
    <source>
        <dbReference type="Proteomes" id="UP000004994"/>
    </source>
</evidence>
<dbReference type="PaxDb" id="4081-Solyc10g047100.1.1"/>
<reference evidence="2" key="1">
    <citation type="journal article" date="2012" name="Nature">
        <title>The tomato genome sequence provides insights into fleshy fruit evolution.</title>
        <authorList>
            <consortium name="Tomato Genome Consortium"/>
        </authorList>
    </citation>
    <scope>NUCLEOTIDE SEQUENCE [LARGE SCALE GENOMIC DNA]</scope>
    <source>
        <strain evidence="2">cv. Heinz 1706</strain>
    </source>
</reference>
<evidence type="ECO:0000256" key="1">
    <source>
        <dbReference type="SAM" id="Phobius"/>
    </source>
</evidence>
<dbReference type="EnsemblPlants" id="Solyc10g047100.1.1">
    <property type="protein sequence ID" value="Solyc10g047100.1.1.1"/>
    <property type="gene ID" value="Solyc10g047100.1"/>
</dbReference>
<keyword evidence="3" id="KW-1185">Reference proteome</keyword>
<organism evidence="2">
    <name type="scientific">Solanum lycopersicum</name>
    <name type="common">Tomato</name>
    <name type="synonym">Lycopersicon esculentum</name>
    <dbReference type="NCBI Taxonomy" id="4081"/>
    <lineage>
        <taxon>Eukaryota</taxon>
        <taxon>Viridiplantae</taxon>
        <taxon>Streptophyta</taxon>
        <taxon>Embryophyta</taxon>
        <taxon>Tracheophyta</taxon>
        <taxon>Spermatophyta</taxon>
        <taxon>Magnoliopsida</taxon>
        <taxon>eudicotyledons</taxon>
        <taxon>Gunneridae</taxon>
        <taxon>Pentapetalae</taxon>
        <taxon>asterids</taxon>
        <taxon>lamiids</taxon>
        <taxon>Solanales</taxon>
        <taxon>Solanaceae</taxon>
        <taxon>Solanoideae</taxon>
        <taxon>Solaneae</taxon>
        <taxon>Solanum</taxon>
        <taxon>Solanum subgen. Lycopersicon</taxon>
    </lineage>
</organism>
<name>A0A3Q7IES2_SOLLC</name>
<evidence type="ECO:0000313" key="2">
    <source>
        <dbReference type="EnsemblPlants" id="Solyc10g047100.1.1.1"/>
    </source>
</evidence>
<keyword evidence="1" id="KW-1133">Transmembrane helix</keyword>
<sequence length="75" mass="8565">MTILSSLKTDGTFNQELSLPYLRLKRPTSFYSFDLKSATNRWPFSVIYTLIEMIWGITLVSSIVNNSLGLNTFLV</sequence>
<dbReference type="OMA" id="EMIWGIT"/>
<keyword evidence="1" id="KW-0812">Transmembrane</keyword>
<dbReference type="PANTHER" id="PTHR34456:SF13">
    <property type="entry name" value="REVERSE TRANSCRIPTASE DOMAIN-CONTAINING PROTEIN"/>
    <property type="match status" value="1"/>
</dbReference>